<sequence>MDVGFVLKPLVPSDVEWDRLTHYAGPITLQTFAEFMRRACHLADCRLTFEHQKEAPLTPPAEIVQLPCLRSLALSLSACCLQHMSAPGPQELSIHDPREDDLSGLTADFVDFVTRSSCTLLRLSLFETHLYHTIFQAVPALIELTVVHDYSPPTDKLVQHLLKGSEGGPNGPPILPHLEALSIRAVASRSLPSVAELLSTRVRHTREYQQLRFCGMFLDIHRNKSEKRFRRTAAVDSILALQSAGLQLGFVKSQKKFKLMKATDPFSMRRCCTDNLGTLSTDQLQFEYASFEVEWPPVSL</sequence>
<evidence type="ECO:0000313" key="2">
    <source>
        <dbReference type="Proteomes" id="UP001362999"/>
    </source>
</evidence>
<dbReference type="EMBL" id="JAWWNJ010000006">
    <property type="protein sequence ID" value="KAK7053624.1"/>
    <property type="molecule type" value="Genomic_DNA"/>
</dbReference>
<organism evidence="1 2">
    <name type="scientific">Favolaschia claudopus</name>
    <dbReference type="NCBI Taxonomy" id="2862362"/>
    <lineage>
        <taxon>Eukaryota</taxon>
        <taxon>Fungi</taxon>
        <taxon>Dikarya</taxon>
        <taxon>Basidiomycota</taxon>
        <taxon>Agaricomycotina</taxon>
        <taxon>Agaricomycetes</taxon>
        <taxon>Agaricomycetidae</taxon>
        <taxon>Agaricales</taxon>
        <taxon>Marasmiineae</taxon>
        <taxon>Mycenaceae</taxon>
        <taxon>Favolaschia</taxon>
    </lineage>
</organism>
<evidence type="ECO:0000313" key="1">
    <source>
        <dbReference type="EMBL" id="KAK7053624.1"/>
    </source>
</evidence>
<dbReference type="AlphaFoldDB" id="A0AAW0DR34"/>
<protein>
    <submittedName>
        <fullName evidence="1">Uncharacterized protein</fullName>
    </submittedName>
</protein>
<dbReference type="Proteomes" id="UP001362999">
    <property type="component" value="Unassembled WGS sequence"/>
</dbReference>
<keyword evidence="2" id="KW-1185">Reference proteome</keyword>
<proteinExistence type="predicted"/>
<name>A0AAW0DR34_9AGAR</name>
<accession>A0AAW0DR34</accession>
<comment type="caution">
    <text evidence="1">The sequence shown here is derived from an EMBL/GenBank/DDBJ whole genome shotgun (WGS) entry which is preliminary data.</text>
</comment>
<gene>
    <name evidence="1" type="ORF">R3P38DRAFT_2851309</name>
</gene>
<reference evidence="1 2" key="1">
    <citation type="journal article" date="2024" name="J Genomics">
        <title>Draft genome sequencing and assembly of Favolaschia claudopus CIRM-BRFM 2984 isolated from oak limbs.</title>
        <authorList>
            <person name="Navarro D."/>
            <person name="Drula E."/>
            <person name="Chaduli D."/>
            <person name="Cazenave R."/>
            <person name="Ahrendt S."/>
            <person name="Wang J."/>
            <person name="Lipzen A."/>
            <person name="Daum C."/>
            <person name="Barry K."/>
            <person name="Grigoriev I.V."/>
            <person name="Favel A."/>
            <person name="Rosso M.N."/>
            <person name="Martin F."/>
        </authorList>
    </citation>
    <scope>NUCLEOTIDE SEQUENCE [LARGE SCALE GENOMIC DNA]</scope>
    <source>
        <strain evidence="1 2">CIRM-BRFM 2984</strain>
    </source>
</reference>